<proteinExistence type="predicted"/>
<reference evidence="1 2" key="1">
    <citation type="journal article" date="2011" name="J. Bacteriol.">
        <title>Genome sequence of Chthoniobacter flavus Ellin428, an aerobic heterotrophic soil bacterium.</title>
        <authorList>
            <person name="Kant R."/>
            <person name="van Passel M.W."/>
            <person name="Palva A."/>
            <person name="Lucas S."/>
            <person name="Lapidus A."/>
            <person name="Glavina Del Rio T."/>
            <person name="Dalin E."/>
            <person name="Tice H."/>
            <person name="Bruce D."/>
            <person name="Goodwin L."/>
            <person name="Pitluck S."/>
            <person name="Larimer F.W."/>
            <person name="Land M.L."/>
            <person name="Hauser L."/>
            <person name="Sangwan P."/>
            <person name="de Vos W.M."/>
            <person name="Janssen P.H."/>
            <person name="Smidt H."/>
        </authorList>
    </citation>
    <scope>NUCLEOTIDE SEQUENCE [LARGE SCALE GENOMIC DNA]</scope>
    <source>
        <strain evidence="1 2">Ellin428</strain>
    </source>
</reference>
<evidence type="ECO:0000313" key="1">
    <source>
        <dbReference type="EMBL" id="EDY16988.1"/>
    </source>
</evidence>
<keyword evidence="2" id="KW-1185">Reference proteome</keyword>
<dbReference type="PANTHER" id="PTHR39441:SF1">
    <property type="entry name" value="DUF2252 DOMAIN-CONTAINING PROTEIN"/>
    <property type="match status" value="1"/>
</dbReference>
<dbReference type="EMBL" id="ABVL01000025">
    <property type="protein sequence ID" value="EDY16988.1"/>
    <property type="molecule type" value="Genomic_DNA"/>
</dbReference>
<evidence type="ECO:0008006" key="3">
    <source>
        <dbReference type="Google" id="ProtNLM"/>
    </source>
</evidence>
<dbReference type="eggNOG" id="COG4320">
    <property type="taxonomic scope" value="Bacteria"/>
</dbReference>
<comment type="caution">
    <text evidence="1">The sequence shown here is derived from an EMBL/GenBank/DDBJ whole genome shotgun (WGS) entry which is preliminary data.</text>
</comment>
<sequence length="357" mass="40694">MTIVQSSREYEKWLGGQITILKADLAAKHERMAEDAFSFLRATFYRWMQLLPEHCRAVFKAPAVLGVGDLHVENYGTWRDSEGRLIWGINDFDEAFSLPYTNDLVRLATSAALAIELEHLLLPLTIACAAILDGYITGLESGGSPFVLSEEHRWLRDIATSKLRNPTLYWEKLNGQPPVKQVPSKVLTMLRNAMPEKGLSFRVAHRQAGLGSLGRERYTALADWCGGKIAREAKALLPSACAWAGHHPTDTHIYYADILRRSVRAADPFLCLHDTWILRRLAPYSSRIELAELPRSREEEKLLWGMGRELANIHIGTRSAVPRILKDLRDRKTKWLRQAADVMTTETLRDWKAWRKR</sequence>
<dbReference type="Pfam" id="PF10009">
    <property type="entry name" value="DUF2252"/>
    <property type="match status" value="1"/>
</dbReference>
<dbReference type="InterPro" id="IPR018721">
    <property type="entry name" value="DUF2252"/>
</dbReference>
<name>B4D985_9BACT</name>
<dbReference type="InParanoid" id="B4D985"/>
<protein>
    <recommendedName>
        <fullName evidence="3">DUF2252 domain-containing protein</fullName>
    </recommendedName>
</protein>
<organism evidence="1 2">
    <name type="scientific">Chthoniobacter flavus Ellin428</name>
    <dbReference type="NCBI Taxonomy" id="497964"/>
    <lineage>
        <taxon>Bacteria</taxon>
        <taxon>Pseudomonadati</taxon>
        <taxon>Verrucomicrobiota</taxon>
        <taxon>Spartobacteria</taxon>
        <taxon>Chthoniobacterales</taxon>
        <taxon>Chthoniobacteraceae</taxon>
        <taxon>Chthoniobacter</taxon>
    </lineage>
</organism>
<accession>B4D985</accession>
<dbReference type="STRING" id="497964.CfE428DRAFT_5475"/>
<dbReference type="Proteomes" id="UP000005824">
    <property type="component" value="Unassembled WGS sequence"/>
</dbReference>
<dbReference type="AlphaFoldDB" id="B4D985"/>
<gene>
    <name evidence="1" type="ORF">CfE428DRAFT_5475</name>
</gene>
<evidence type="ECO:0000313" key="2">
    <source>
        <dbReference type="Proteomes" id="UP000005824"/>
    </source>
</evidence>
<dbReference type="PANTHER" id="PTHR39441">
    <property type="entry name" value="DUF2252 DOMAIN-CONTAINING PROTEIN"/>
    <property type="match status" value="1"/>
</dbReference>
<dbReference type="RefSeq" id="WP_006982796.1">
    <property type="nucleotide sequence ID" value="NZ_ABVL01000025.1"/>
</dbReference>